<dbReference type="RefSeq" id="WP_009033222.1">
    <property type="nucleotide sequence ID" value="NZ_ALWO02000052.1"/>
</dbReference>
<dbReference type="InterPro" id="IPR036420">
    <property type="entry name" value="BRCT_dom_sf"/>
</dbReference>
<proteinExistence type="predicted"/>
<dbReference type="STRING" id="1189612.A33Q_4019"/>
<dbReference type="PANTHER" id="PTHR30231">
    <property type="entry name" value="DNA POLYMERASE III SUBUNIT EPSILON"/>
    <property type="match status" value="1"/>
</dbReference>
<dbReference type="GO" id="GO:0003676">
    <property type="term" value="F:nucleic acid binding"/>
    <property type="evidence" value="ECO:0007669"/>
    <property type="project" value="InterPro"/>
</dbReference>
<keyword evidence="3" id="KW-1185">Reference proteome</keyword>
<dbReference type="GO" id="GO:0006259">
    <property type="term" value="P:DNA metabolic process"/>
    <property type="evidence" value="ECO:0007669"/>
    <property type="project" value="UniProtKB-ARBA"/>
</dbReference>
<evidence type="ECO:0000259" key="1">
    <source>
        <dbReference type="SMART" id="SM00479"/>
    </source>
</evidence>
<protein>
    <submittedName>
        <fullName evidence="2">DNA polymerase epsilon subunit (3'-5' exonuclease)-like protein</fullName>
    </submittedName>
</protein>
<feature type="domain" description="Exonuclease" evidence="1">
    <location>
        <begin position="89"/>
        <end position="253"/>
    </location>
</feature>
<name>S2DIX6_INDAL</name>
<dbReference type="InterPro" id="IPR012337">
    <property type="entry name" value="RNaseH-like_sf"/>
</dbReference>
<dbReference type="SUPFAM" id="SSF53098">
    <property type="entry name" value="Ribonuclease H-like"/>
    <property type="match status" value="1"/>
</dbReference>
<dbReference type="Gene3D" id="3.40.50.10190">
    <property type="entry name" value="BRCT domain"/>
    <property type="match status" value="1"/>
</dbReference>
<dbReference type="Pfam" id="PF00533">
    <property type="entry name" value="BRCT"/>
    <property type="match status" value="1"/>
</dbReference>
<dbReference type="Gene3D" id="3.30.420.10">
    <property type="entry name" value="Ribonuclease H-like superfamily/Ribonuclease H"/>
    <property type="match status" value="1"/>
</dbReference>
<comment type="caution">
    <text evidence="2">The sequence shown here is derived from an EMBL/GenBank/DDBJ whole genome shotgun (WGS) entry which is preliminary data.</text>
</comment>
<organism evidence="2 3">
    <name type="scientific">Indibacter alkaliphilus (strain CCUG 57479 / KCTC 22604 / LW1)</name>
    <dbReference type="NCBI Taxonomy" id="1189612"/>
    <lineage>
        <taxon>Bacteria</taxon>
        <taxon>Pseudomonadati</taxon>
        <taxon>Bacteroidota</taxon>
        <taxon>Cytophagia</taxon>
        <taxon>Cytophagales</taxon>
        <taxon>Cyclobacteriaceae</taxon>
    </lineage>
</organism>
<dbReference type="GO" id="GO:0005829">
    <property type="term" value="C:cytosol"/>
    <property type="evidence" value="ECO:0007669"/>
    <property type="project" value="TreeGrafter"/>
</dbReference>
<dbReference type="InterPro" id="IPR013520">
    <property type="entry name" value="Ribonucl_H"/>
</dbReference>
<dbReference type="InterPro" id="IPR001357">
    <property type="entry name" value="BRCT_dom"/>
</dbReference>
<dbReference type="PANTHER" id="PTHR30231:SF42">
    <property type="entry name" value="EXONUCLEASE"/>
    <property type="match status" value="1"/>
</dbReference>
<gene>
    <name evidence="2" type="ORF">A33Q_4019</name>
</gene>
<dbReference type="OrthoDB" id="9803913at2"/>
<accession>S2DIX6</accession>
<dbReference type="CDD" id="cd17748">
    <property type="entry name" value="BRCT_DNA_ligase_like"/>
    <property type="match status" value="1"/>
</dbReference>
<dbReference type="Pfam" id="PF00929">
    <property type="entry name" value="RNase_T"/>
    <property type="match status" value="1"/>
</dbReference>
<sequence length="387" mass="45163">MNWFKNLFKSQDKISITVEGVNPQTENEFRFFRFVENEPVYFLERWFEESKKLGHKFKPQYSEAILKKIQTGSFKNPHKFPEYFNSDFDFIAIDFETANNNRVSACALGLAFVKNETFVHKEKHFILPPKGEKLLSTHTNLHGITNDDLEFSLNFRELWDYELHKYFNNNLIVFHNASMDLSVMKSLFSFYEIENFNINYLDTMRLAEKTGHPKKLTDLAKKFDIEITNHHDPQEDAAVCANVFSELIELFPDYRELIRNISSDNSDAKKSSKDLSLKVENENLDIIRKYSKSKEELNSICIKDSGFVFTGELTENRESCKEFIIKHGGLIKPSITSKVDFVIIGAGYGWSKIQKIHVLNSQKNKNIKILSNGDFLELKKRYDNTNH</sequence>
<reference evidence="2 3" key="1">
    <citation type="journal article" date="2013" name="Genome Announc.">
        <title>Draft Genome Sequence of Indibacter alkaliphilus Strain LW1T, Isolated from Lonar Lake, a Haloalkaline Lake in the Buldana District of Maharashtra, India.</title>
        <authorList>
            <person name="Singh A."/>
            <person name="Kumar Jangir P."/>
            <person name="Sharma R."/>
            <person name="Singh A."/>
            <person name="Kumar Pinnaka A."/>
            <person name="Shivaji S."/>
        </authorList>
    </citation>
    <scope>NUCLEOTIDE SEQUENCE [LARGE SCALE GENOMIC DNA]</scope>
    <source>
        <strain evidence="3">CCUG 57479 / KCTC 22604 / LW1</strain>
    </source>
</reference>
<dbReference type="SMART" id="SM00479">
    <property type="entry name" value="EXOIII"/>
    <property type="match status" value="1"/>
</dbReference>
<dbReference type="GO" id="GO:0008408">
    <property type="term" value="F:3'-5' exonuclease activity"/>
    <property type="evidence" value="ECO:0007669"/>
    <property type="project" value="TreeGrafter"/>
</dbReference>
<dbReference type="Proteomes" id="UP000006073">
    <property type="component" value="Unassembled WGS sequence"/>
</dbReference>
<evidence type="ECO:0000313" key="2">
    <source>
        <dbReference type="EMBL" id="EOZ91926.1"/>
    </source>
</evidence>
<dbReference type="InterPro" id="IPR036397">
    <property type="entry name" value="RNaseH_sf"/>
</dbReference>
<dbReference type="eggNOG" id="COG0847">
    <property type="taxonomic scope" value="Bacteria"/>
</dbReference>
<dbReference type="AlphaFoldDB" id="S2DIX6"/>
<evidence type="ECO:0000313" key="3">
    <source>
        <dbReference type="Proteomes" id="UP000006073"/>
    </source>
</evidence>
<dbReference type="SUPFAM" id="SSF52113">
    <property type="entry name" value="BRCT domain"/>
    <property type="match status" value="1"/>
</dbReference>
<dbReference type="EMBL" id="ALWO02000052">
    <property type="protein sequence ID" value="EOZ91926.1"/>
    <property type="molecule type" value="Genomic_DNA"/>
</dbReference>